<dbReference type="SUPFAM" id="SSF51735">
    <property type="entry name" value="NAD(P)-binding Rossmann-fold domains"/>
    <property type="match status" value="1"/>
</dbReference>
<dbReference type="Proteomes" id="UP000005778">
    <property type="component" value="Chromosome"/>
</dbReference>
<reference evidence="3 4" key="1">
    <citation type="submission" date="2011-09" db="EMBL/GenBank/DDBJ databases">
        <authorList>
            <consortium name="US DOE Joint Genome Institute (JGI-PGF)"/>
            <person name="Lucas S."/>
            <person name="Han J."/>
            <person name="Lapidus A."/>
            <person name="Cheng J.-F."/>
            <person name="Goodwin L."/>
            <person name="Pitluck S."/>
            <person name="Peters L."/>
            <person name="Land M.L."/>
            <person name="Hauser L."/>
            <person name="Orellana R."/>
            <person name="Lovley D."/>
            <person name="Woyke T.J."/>
        </authorList>
    </citation>
    <scope>NUCLEOTIDE SEQUENCE [LARGE SCALE GENOMIC DNA]</scope>
    <source>
        <strain evidence="3 4">2ac9</strain>
    </source>
</reference>
<feature type="domain" description="NAD-dependent epimerase/dehydratase" evidence="2">
    <location>
        <begin position="5"/>
        <end position="243"/>
    </location>
</feature>
<dbReference type="eggNOG" id="COG0451">
    <property type="taxonomic scope" value="Bacteria"/>
</dbReference>
<dbReference type="PANTHER" id="PTHR43000">
    <property type="entry name" value="DTDP-D-GLUCOSE 4,6-DEHYDRATASE-RELATED"/>
    <property type="match status" value="1"/>
</dbReference>
<dbReference type="Gene3D" id="3.40.50.720">
    <property type="entry name" value="NAD(P)-binding Rossmann-like Domain"/>
    <property type="match status" value="1"/>
</dbReference>
<evidence type="ECO:0000313" key="4">
    <source>
        <dbReference type="Proteomes" id="UP000005778"/>
    </source>
</evidence>
<dbReference type="RefSeq" id="WP_004074948.1">
    <property type="nucleotide sequence ID" value="NZ_CM001488.1"/>
</dbReference>
<proteinExistence type="inferred from homology"/>
<dbReference type="OrthoDB" id="9814124at2"/>
<sequence length="318" mass="35477">MKKAIVTGATGFIGSVFVKTLIDNQTSVLALGRKSYDKINKDRVALLTGATYVQIDMKDIDALPDQARDAGWTSDEPCVFYNLAWGGVSRLSDMDHAAQLRNISWSVKALMAAKELNCEKFIHIGTMEEAFTHKYLSLDYHENSEYNRHVVYSVAKIASKNFLKMFSEKAGVPLLFANNSHVMGPNDDKDSFLQVTLQKLINGGELIFSTGEQMFDVISVKDCALAYVAIGKKGKPGQNYWVGSGQARPLKEYVKTMASLYPSGQPLRFGEMPYNDISLKKEDFSIESLTRDTGFLPTQKYEDIVHELHSWLMGLANS</sequence>
<reference evidence="3 4" key="2">
    <citation type="submission" date="2012-02" db="EMBL/GenBank/DDBJ databases">
        <title>Improved High-Quality Draft sequence of Desulfobacter postgatei 2ac9.</title>
        <authorList>
            <consortium name="US DOE Joint Genome Institute"/>
            <person name="Lucas S."/>
            <person name="Han J."/>
            <person name="Lapidus A."/>
            <person name="Cheng J.-F."/>
            <person name="Goodwin L."/>
            <person name="Pitluck S."/>
            <person name="Peters L."/>
            <person name="Ovchinnikova G."/>
            <person name="Held B."/>
            <person name="Detter J.C."/>
            <person name="Han C."/>
            <person name="Tapia R."/>
            <person name="Land M."/>
            <person name="Hauser L."/>
            <person name="Kyrpides N."/>
            <person name="Ivanova N."/>
            <person name="Pagani I."/>
            <person name="Orellana R."/>
            <person name="Lovley D."/>
            <person name="Woyke T."/>
        </authorList>
    </citation>
    <scope>NUCLEOTIDE SEQUENCE [LARGE SCALE GENOMIC DNA]</scope>
    <source>
        <strain evidence="3 4">2ac9</strain>
    </source>
</reference>
<dbReference type="STRING" id="879212.DespoDRAFT_03333"/>
<protein>
    <submittedName>
        <fullName evidence="3">Nucleoside-diphosphate-sugar epimerase</fullName>
    </submittedName>
</protein>
<organism evidence="3 4">
    <name type="scientific">Desulfobacter postgatei 2ac9</name>
    <dbReference type="NCBI Taxonomy" id="879212"/>
    <lineage>
        <taxon>Bacteria</taxon>
        <taxon>Pseudomonadati</taxon>
        <taxon>Thermodesulfobacteriota</taxon>
        <taxon>Desulfobacteria</taxon>
        <taxon>Desulfobacterales</taxon>
        <taxon>Desulfobacteraceae</taxon>
        <taxon>Desulfobacter</taxon>
    </lineage>
</organism>
<evidence type="ECO:0000259" key="2">
    <source>
        <dbReference type="Pfam" id="PF01370"/>
    </source>
</evidence>
<comment type="similarity">
    <text evidence="1">Belongs to the NAD(P)-dependent epimerase/dehydratase family.</text>
</comment>
<keyword evidence="4" id="KW-1185">Reference proteome</keyword>
<dbReference type="Pfam" id="PF01370">
    <property type="entry name" value="Epimerase"/>
    <property type="match status" value="1"/>
</dbReference>
<evidence type="ECO:0000256" key="1">
    <source>
        <dbReference type="ARBA" id="ARBA00007637"/>
    </source>
</evidence>
<accession>I5B6J5</accession>
<dbReference type="EMBL" id="CM001488">
    <property type="protein sequence ID" value="EIM65108.1"/>
    <property type="molecule type" value="Genomic_DNA"/>
</dbReference>
<dbReference type="InterPro" id="IPR001509">
    <property type="entry name" value="Epimerase_deHydtase"/>
</dbReference>
<dbReference type="AlphaFoldDB" id="I5B6J5"/>
<dbReference type="HOGENOM" id="CLU_007383_1_7_7"/>
<evidence type="ECO:0000313" key="3">
    <source>
        <dbReference type="EMBL" id="EIM65108.1"/>
    </source>
</evidence>
<dbReference type="InterPro" id="IPR036291">
    <property type="entry name" value="NAD(P)-bd_dom_sf"/>
</dbReference>
<name>I5B6J5_9BACT</name>
<gene>
    <name evidence="3" type="ORF">DespoDRAFT_03333</name>
</gene>